<dbReference type="AlphaFoldDB" id="A0A6A6JDP3"/>
<proteinExistence type="predicted"/>
<protein>
    <submittedName>
        <fullName evidence="1">Uncharacterized protein</fullName>
    </submittedName>
</protein>
<name>A0A6A6JDP3_WESOR</name>
<gene>
    <name evidence="1" type="ORF">EI97DRAFT_444112</name>
</gene>
<dbReference type="Proteomes" id="UP000800097">
    <property type="component" value="Unassembled WGS sequence"/>
</dbReference>
<accession>A0A6A6JDP3</accession>
<organism evidence="1 2">
    <name type="scientific">Westerdykella ornata</name>
    <dbReference type="NCBI Taxonomy" id="318751"/>
    <lineage>
        <taxon>Eukaryota</taxon>
        <taxon>Fungi</taxon>
        <taxon>Dikarya</taxon>
        <taxon>Ascomycota</taxon>
        <taxon>Pezizomycotina</taxon>
        <taxon>Dothideomycetes</taxon>
        <taxon>Pleosporomycetidae</taxon>
        <taxon>Pleosporales</taxon>
        <taxon>Sporormiaceae</taxon>
        <taxon>Westerdykella</taxon>
    </lineage>
</organism>
<sequence length="112" mass="12447">MGPGRTLNDQSVSLKKSEMDRLSGLCCAPWLGNGIHRGAHPGMTYTVALKKSEMDRLMYDSAYVQNTEPVTEWYISGYHPGMTYTVALKKSEVDRLMYGSRRAPEGRGLSAD</sequence>
<evidence type="ECO:0000313" key="2">
    <source>
        <dbReference type="Proteomes" id="UP000800097"/>
    </source>
</evidence>
<keyword evidence="2" id="KW-1185">Reference proteome</keyword>
<reference evidence="1" key="1">
    <citation type="journal article" date="2020" name="Stud. Mycol.">
        <title>101 Dothideomycetes genomes: a test case for predicting lifestyles and emergence of pathogens.</title>
        <authorList>
            <person name="Haridas S."/>
            <person name="Albert R."/>
            <person name="Binder M."/>
            <person name="Bloem J."/>
            <person name="Labutti K."/>
            <person name="Salamov A."/>
            <person name="Andreopoulos B."/>
            <person name="Baker S."/>
            <person name="Barry K."/>
            <person name="Bills G."/>
            <person name="Bluhm B."/>
            <person name="Cannon C."/>
            <person name="Castanera R."/>
            <person name="Culley D."/>
            <person name="Daum C."/>
            <person name="Ezra D."/>
            <person name="Gonzalez J."/>
            <person name="Henrissat B."/>
            <person name="Kuo A."/>
            <person name="Liang C."/>
            <person name="Lipzen A."/>
            <person name="Lutzoni F."/>
            <person name="Magnuson J."/>
            <person name="Mondo S."/>
            <person name="Nolan M."/>
            <person name="Ohm R."/>
            <person name="Pangilinan J."/>
            <person name="Park H.-J."/>
            <person name="Ramirez L."/>
            <person name="Alfaro M."/>
            <person name="Sun H."/>
            <person name="Tritt A."/>
            <person name="Yoshinaga Y."/>
            <person name="Zwiers L.-H."/>
            <person name="Turgeon B."/>
            <person name="Goodwin S."/>
            <person name="Spatafora J."/>
            <person name="Crous P."/>
            <person name="Grigoriev I."/>
        </authorList>
    </citation>
    <scope>NUCLEOTIDE SEQUENCE</scope>
    <source>
        <strain evidence="1">CBS 379.55</strain>
    </source>
</reference>
<dbReference type="EMBL" id="ML986503">
    <property type="protein sequence ID" value="KAF2274354.1"/>
    <property type="molecule type" value="Genomic_DNA"/>
</dbReference>
<evidence type="ECO:0000313" key="1">
    <source>
        <dbReference type="EMBL" id="KAF2274354.1"/>
    </source>
</evidence>
<dbReference type="GeneID" id="54553051"/>
<dbReference type="RefSeq" id="XP_033651893.1">
    <property type="nucleotide sequence ID" value="XM_033799876.1"/>
</dbReference>